<evidence type="ECO:0000313" key="2">
    <source>
        <dbReference type="Proteomes" id="UP001281147"/>
    </source>
</evidence>
<proteinExistence type="predicted"/>
<name>A0ACC3NYL7_9PEZI</name>
<comment type="caution">
    <text evidence="1">The sequence shown here is derived from an EMBL/GenBank/DDBJ whole genome shotgun (WGS) entry which is preliminary data.</text>
</comment>
<evidence type="ECO:0000313" key="1">
    <source>
        <dbReference type="EMBL" id="KAK3725072.1"/>
    </source>
</evidence>
<accession>A0ACC3NYL7</accession>
<organism evidence="1 2">
    <name type="scientific">Vermiconidia calcicola</name>
    <dbReference type="NCBI Taxonomy" id="1690605"/>
    <lineage>
        <taxon>Eukaryota</taxon>
        <taxon>Fungi</taxon>
        <taxon>Dikarya</taxon>
        <taxon>Ascomycota</taxon>
        <taxon>Pezizomycotina</taxon>
        <taxon>Dothideomycetes</taxon>
        <taxon>Dothideomycetidae</taxon>
        <taxon>Mycosphaerellales</taxon>
        <taxon>Extremaceae</taxon>
        <taxon>Vermiconidia</taxon>
    </lineage>
</organism>
<dbReference type="EMBL" id="JAUTXU010000003">
    <property type="protein sequence ID" value="KAK3725072.1"/>
    <property type="molecule type" value="Genomic_DNA"/>
</dbReference>
<keyword evidence="2" id="KW-1185">Reference proteome</keyword>
<reference evidence="1" key="1">
    <citation type="submission" date="2023-07" db="EMBL/GenBank/DDBJ databases">
        <title>Black Yeasts Isolated from many extreme environments.</title>
        <authorList>
            <person name="Coleine C."/>
            <person name="Stajich J.E."/>
            <person name="Selbmann L."/>
        </authorList>
    </citation>
    <scope>NUCLEOTIDE SEQUENCE</scope>
    <source>
        <strain evidence="1">CCFEE 5714</strain>
    </source>
</reference>
<gene>
    <name evidence="1" type="ORF">LTR37_000582</name>
</gene>
<protein>
    <submittedName>
        <fullName evidence="1">Uncharacterized protein</fullName>
    </submittedName>
</protein>
<dbReference type="Proteomes" id="UP001281147">
    <property type="component" value="Unassembled WGS sequence"/>
</dbReference>
<sequence>MASPQMDEEMMTGTVGFETLMAGNSDDDKENAISFLKDVSAGDLDFDYKSKENSQQDLRAPPRYVEIETQILST</sequence>